<gene>
    <name evidence="1" type="ORF">PTTT1_LOCUS25724</name>
</gene>
<sequence length="322" mass="36521">MCYDLLTIPPEIKQKIATFLCPHDAVQVGLTCVALRQSLSLSSLDPPLLLFARMDRVGDFEHGDYPVRAFRFPILNRRVHSLSLGLRWRDQGWGNRKGQVFVTAISASTVSQRRDAFEDGRIVFESDIAPHEQSALRINFVPIDSDIYYFWYKAGGGGGHSLHLSDGNLRTVIFDDEHQTIAQSYRNLTRIGVINPALLFENAPPAQTQTFFPCLLVRIFQLLRHQLEQKRTPDEELVTYLQEHEIAVNQRSLSALEGLVQADIEEREIRRHEGMDQVRNHAHIPTIFGLGRILLANPEFLVANAQNPDVLQAANQIDEGEH</sequence>
<dbReference type="EMBL" id="OU594943">
    <property type="protein sequence ID" value="CAG9284366.1"/>
    <property type="molecule type" value="Genomic_DNA"/>
</dbReference>
<dbReference type="Proteomes" id="UP000836788">
    <property type="component" value="Chromosome 2"/>
</dbReference>
<accession>A0A8J9X7D1</accession>
<evidence type="ECO:0008006" key="2">
    <source>
        <dbReference type="Google" id="ProtNLM"/>
    </source>
</evidence>
<reference evidence="1" key="1">
    <citation type="submission" date="2022-02" db="EMBL/GenBank/DDBJ databases">
        <authorList>
            <person name="Giguere J D."/>
        </authorList>
    </citation>
    <scope>NUCLEOTIDE SEQUENCE</scope>
    <source>
        <strain evidence="1">CCAP 1055/1</strain>
    </source>
</reference>
<organism evidence="1">
    <name type="scientific">Phaeodactylum tricornutum</name>
    <name type="common">Diatom</name>
    <dbReference type="NCBI Taxonomy" id="2850"/>
    <lineage>
        <taxon>Eukaryota</taxon>
        <taxon>Sar</taxon>
        <taxon>Stramenopiles</taxon>
        <taxon>Ochrophyta</taxon>
        <taxon>Bacillariophyta</taxon>
        <taxon>Bacillariophyceae</taxon>
        <taxon>Bacillariophycidae</taxon>
        <taxon>Naviculales</taxon>
        <taxon>Phaeodactylaceae</taxon>
        <taxon>Phaeodactylum</taxon>
    </lineage>
</organism>
<proteinExistence type="predicted"/>
<evidence type="ECO:0000313" key="1">
    <source>
        <dbReference type="EMBL" id="CAG9284366.1"/>
    </source>
</evidence>
<name>A0A8J9X7D1_PHATR</name>
<protein>
    <recommendedName>
        <fullName evidence="2">F-box domain-containing protein</fullName>
    </recommendedName>
</protein>
<dbReference type="AlphaFoldDB" id="A0A8J9X7D1"/>